<keyword evidence="2" id="KW-1185">Reference proteome</keyword>
<evidence type="ECO:0000313" key="2">
    <source>
        <dbReference type="Proteomes" id="UP001060215"/>
    </source>
</evidence>
<sequence>MPIPNHRIDINLVPLRIRHRLNLMQKLEIRKRVNEDLLLQNHHNMVPPETNAANLRSERQFADAAALMIVPNHDLIERVLRIARSNISHTYFTKPYEMQICFVFIYKAHLLYSASTTPSFFKSCSMPLLAIAMKALLLRTKSVCRRFRIELSLGSPV</sequence>
<reference evidence="1 2" key="1">
    <citation type="journal article" date="2022" name="Plant J.">
        <title>Chromosome-level genome of Camellia lanceoleosa provides a valuable resource for understanding genome evolution and self-incompatibility.</title>
        <authorList>
            <person name="Gong W."/>
            <person name="Xiao S."/>
            <person name="Wang L."/>
            <person name="Liao Z."/>
            <person name="Chang Y."/>
            <person name="Mo W."/>
            <person name="Hu G."/>
            <person name="Li W."/>
            <person name="Zhao G."/>
            <person name="Zhu H."/>
            <person name="Hu X."/>
            <person name="Ji K."/>
            <person name="Xiang X."/>
            <person name="Song Q."/>
            <person name="Yuan D."/>
            <person name="Jin S."/>
            <person name="Zhang L."/>
        </authorList>
    </citation>
    <scope>NUCLEOTIDE SEQUENCE [LARGE SCALE GENOMIC DNA]</scope>
    <source>
        <strain evidence="1">SQ_2022a</strain>
    </source>
</reference>
<proteinExistence type="predicted"/>
<protein>
    <submittedName>
        <fullName evidence="1">Uncharacterized protein</fullName>
    </submittedName>
</protein>
<evidence type="ECO:0000313" key="1">
    <source>
        <dbReference type="EMBL" id="KAI8032682.1"/>
    </source>
</evidence>
<accession>A0ACC0J5T6</accession>
<organism evidence="1 2">
    <name type="scientific">Camellia lanceoleosa</name>
    <dbReference type="NCBI Taxonomy" id="1840588"/>
    <lineage>
        <taxon>Eukaryota</taxon>
        <taxon>Viridiplantae</taxon>
        <taxon>Streptophyta</taxon>
        <taxon>Embryophyta</taxon>
        <taxon>Tracheophyta</taxon>
        <taxon>Spermatophyta</taxon>
        <taxon>Magnoliopsida</taxon>
        <taxon>eudicotyledons</taxon>
        <taxon>Gunneridae</taxon>
        <taxon>Pentapetalae</taxon>
        <taxon>asterids</taxon>
        <taxon>Ericales</taxon>
        <taxon>Theaceae</taxon>
        <taxon>Camellia</taxon>
    </lineage>
</organism>
<dbReference type="Proteomes" id="UP001060215">
    <property type="component" value="Chromosome 1"/>
</dbReference>
<gene>
    <name evidence="1" type="ORF">LOK49_LG01G02849</name>
</gene>
<comment type="caution">
    <text evidence="1">The sequence shown here is derived from an EMBL/GenBank/DDBJ whole genome shotgun (WGS) entry which is preliminary data.</text>
</comment>
<dbReference type="EMBL" id="CM045758">
    <property type="protein sequence ID" value="KAI8032682.1"/>
    <property type="molecule type" value="Genomic_DNA"/>
</dbReference>
<name>A0ACC0J5T6_9ERIC</name>